<evidence type="ECO:0000313" key="3">
    <source>
        <dbReference type="Proteomes" id="UP000499080"/>
    </source>
</evidence>
<dbReference type="AlphaFoldDB" id="A0A4Y2DGU6"/>
<dbReference type="EMBL" id="BGPR01000366">
    <property type="protein sequence ID" value="GBM15931.1"/>
    <property type="molecule type" value="Genomic_DNA"/>
</dbReference>
<dbReference type="InterPro" id="IPR011333">
    <property type="entry name" value="SKP1/BTB/POZ_sf"/>
</dbReference>
<feature type="domain" description="BTB" evidence="1">
    <location>
        <begin position="156"/>
        <end position="218"/>
    </location>
</feature>
<reference evidence="2 3" key="1">
    <citation type="journal article" date="2019" name="Sci. Rep.">
        <title>Orb-weaving spider Araneus ventricosus genome elucidates the spidroin gene catalogue.</title>
        <authorList>
            <person name="Kono N."/>
            <person name="Nakamura H."/>
            <person name="Ohtoshi R."/>
            <person name="Moran D.A.P."/>
            <person name="Shinohara A."/>
            <person name="Yoshida Y."/>
            <person name="Fujiwara M."/>
            <person name="Mori M."/>
            <person name="Tomita M."/>
            <person name="Arakawa K."/>
        </authorList>
    </citation>
    <scope>NUCLEOTIDE SEQUENCE [LARGE SCALE GENOMIC DNA]</scope>
</reference>
<accession>A0A4Y2DGU6</accession>
<gene>
    <name evidence="2" type="primary">spoplb_0</name>
    <name evidence="2" type="ORF">AVEN_270601_1</name>
</gene>
<evidence type="ECO:0000313" key="2">
    <source>
        <dbReference type="EMBL" id="GBM15931.1"/>
    </source>
</evidence>
<organism evidence="2 3">
    <name type="scientific">Araneus ventricosus</name>
    <name type="common">Orbweaver spider</name>
    <name type="synonym">Epeira ventricosa</name>
    <dbReference type="NCBI Taxonomy" id="182803"/>
    <lineage>
        <taxon>Eukaryota</taxon>
        <taxon>Metazoa</taxon>
        <taxon>Ecdysozoa</taxon>
        <taxon>Arthropoda</taxon>
        <taxon>Chelicerata</taxon>
        <taxon>Arachnida</taxon>
        <taxon>Araneae</taxon>
        <taxon>Araneomorphae</taxon>
        <taxon>Entelegynae</taxon>
        <taxon>Araneoidea</taxon>
        <taxon>Araneidae</taxon>
        <taxon>Araneus</taxon>
    </lineage>
</organism>
<dbReference type="PROSITE" id="PS50097">
    <property type="entry name" value="BTB"/>
    <property type="match status" value="1"/>
</dbReference>
<keyword evidence="3" id="KW-1185">Reference proteome</keyword>
<evidence type="ECO:0000259" key="1">
    <source>
        <dbReference type="PROSITE" id="PS50097"/>
    </source>
</evidence>
<dbReference type="Gene3D" id="3.30.710.10">
    <property type="entry name" value="Potassium Channel Kv1.1, Chain A"/>
    <property type="match status" value="1"/>
</dbReference>
<dbReference type="Proteomes" id="UP000499080">
    <property type="component" value="Unassembled WGS sequence"/>
</dbReference>
<comment type="caution">
    <text evidence="2">The sequence shown here is derived from an EMBL/GenBank/DDBJ whole genome shotgun (WGS) entry which is preliminary data.</text>
</comment>
<dbReference type="OrthoDB" id="6437200at2759"/>
<dbReference type="SMART" id="SM00225">
    <property type="entry name" value="BTB"/>
    <property type="match status" value="1"/>
</dbReference>
<proteinExistence type="predicted"/>
<dbReference type="FunFam" id="3.30.710.10:FF:000159">
    <property type="entry name" value="Speckle-type POZ protein B"/>
    <property type="match status" value="1"/>
</dbReference>
<dbReference type="Pfam" id="PF00651">
    <property type="entry name" value="BTB"/>
    <property type="match status" value="1"/>
</dbReference>
<dbReference type="PANTHER" id="PTHR24413">
    <property type="entry name" value="SPECKLE-TYPE POZ PROTEIN"/>
    <property type="match status" value="1"/>
</dbReference>
<dbReference type="SUPFAM" id="SSF54695">
    <property type="entry name" value="POZ domain"/>
    <property type="match status" value="1"/>
</dbReference>
<sequence length="323" mass="36366">MQFQVYRVVPSFITDVERTRQVSNVKLNDNWSVVCATNDYEFASIEIHRVNMAGEFSVSGELKLKKSGLLLWEKTFSRFIKTESALIEIDSNINLMSSVISHYYTLHGIVNISYISDKQDTELTNGESKKRIQLKSLLELSNDFEQCLAPKETCFADVTLKCGGASIRAHKCILSARSPVFAAMFAHPMKENLTNEVDITDIDEPILRAMLTYIYTGKTSDLTSCAAADLLSAADKYQLQDLKTVCSYSLKGSVSFQNVWRILVLGDLLAEDLKSFALDYICNKCGKFSAWENTEEWKALRNEKPALAMDVLASLVKSREEKL</sequence>
<name>A0A4Y2DGU6_ARAVE</name>
<dbReference type="Gene3D" id="1.25.40.420">
    <property type="match status" value="1"/>
</dbReference>
<protein>
    <submittedName>
        <fullName evidence="2">Speckle-type POZ protein-like B</fullName>
    </submittedName>
</protein>
<dbReference type="InterPro" id="IPR000210">
    <property type="entry name" value="BTB/POZ_dom"/>
</dbReference>